<organism evidence="1 2">
    <name type="scientific">Albugo candida</name>
    <dbReference type="NCBI Taxonomy" id="65357"/>
    <lineage>
        <taxon>Eukaryota</taxon>
        <taxon>Sar</taxon>
        <taxon>Stramenopiles</taxon>
        <taxon>Oomycota</taxon>
        <taxon>Peronosporomycetes</taxon>
        <taxon>Albuginales</taxon>
        <taxon>Albuginaceae</taxon>
        <taxon>Albugo</taxon>
    </lineage>
</organism>
<name>A0A024GL91_9STRA</name>
<evidence type="ECO:0000313" key="1">
    <source>
        <dbReference type="EMBL" id="CCI47474.1"/>
    </source>
</evidence>
<evidence type="ECO:0000313" key="2">
    <source>
        <dbReference type="Proteomes" id="UP000053237"/>
    </source>
</evidence>
<dbReference type="AlphaFoldDB" id="A0A024GL91"/>
<reference evidence="1 2" key="1">
    <citation type="submission" date="2012-05" db="EMBL/GenBank/DDBJ databases">
        <title>Recombination and specialization in a pathogen metapopulation.</title>
        <authorList>
            <person name="Gardiner A."/>
            <person name="Kemen E."/>
            <person name="Schultz-Larsen T."/>
            <person name="MacLean D."/>
            <person name="Van Oosterhout C."/>
            <person name="Jones J.D.G."/>
        </authorList>
    </citation>
    <scope>NUCLEOTIDE SEQUENCE [LARGE SCALE GENOMIC DNA]</scope>
    <source>
        <strain evidence="1 2">Ac Nc2</strain>
    </source>
</reference>
<comment type="caution">
    <text evidence="1">The sequence shown here is derived from an EMBL/GenBank/DDBJ whole genome shotgun (WGS) entry which is preliminary data.</text>
</comment>
<gene>
    <name evidence="1" type="ORF">BN9_084810</name>
</gene>
<dbReference type="Proteomes" id="UP000053237">
    <property type="component" value="Unassembled WGS sequence"/>
</dbReference>
<dbReference type="EMBL" id="CAIX01000171">
    <property type="protein sequence ID" value="CCI47474.1"/>
    <property type="molecule type" value="Genomic_DNA"/>
</dbReference>
<sequence length="332" mass="37805">MSTLSIEERLTYIHPSLESHFQSVAEALSIQSQCYQIVGFAESRLSLQDCWRCLTRLSLGVIVLDNIKLNSRGNREMVFYLFAIADFNMITCGFECGEVSESTDCSSERERIKGLSPLHNVVNWIEGVEAAQFTNDKQYRGPNCFLVFRTYPKACAFFKNSNEVHLSAIRFLVSLDANQKGLKRLKCAIKYLSHCKSLDLLPNAICEYDHKVVNLEHAPKFKTSTLSPVVVAVKWTSHAPDDASETAAFQKCFTCLARKHKVVLVSIKKRYLWLVRYQKRPLKCDSCNQNLAFGPHFPYDQFYSQVLESDISHDVEDISNYGAVVTRNTNSR</sequence>
<protein>
    <submittedName>
        <fullName evidence="1">Uncharacterized protein</fullName>
    </submittedName>
</protein>
<dbReference type="InParanoid" id="A0A024GL91"/>
<proteinExistence type="predicted"/>
<accession>A0A024GL91</accession>
<keyword evidence="2" id="KW-1185">Reference proteome</keyword>